<dbReference type="InterPro" id="IPR011991">
    <property type="entry name" value="ArsR-like_HTH"/>
</dbReference>
<name>E6LD73_ENTI1</name>
<evidence type="ECO:0000259" key="2">
    <source>
        <dbReference type="SMART" id="SM00347"/>
    </source>
</evidence>
<dbReference type="HOGENOM" id="CLU_083287_29_2_9"/>
<dbReference type="PANTHER" id="PTHR33164:SF43">
    <property type="entry name" value="HTH-TYPE TRANSCRIPTIONAL REPRESSOR YETL"/>
    <property type="match status" value="1"/>
</dbReference>
<dbReference type="OrthoDB" id="384891at2"/>
<dbReference type="CDD" id="cd00090">
    <property type="entry name" value="HTH_ARSR"/>
    <property type="match status" value="1"/>
</dbReference>
<dbReference type="Pfam" id="PF12802">
    <property type="entry name" value="MarR_2"/>
    <property type="match status" value="1"/>
</dbReference>
<organism evidence="3 4">
    <name type="scientific">Enterococcus italicus (strain DSM 15952 / CCUG 50447 / LMG 22039 / TP 1.5)</name>
    <dbReference type="NCBI Taxonomy" id="888064"/>
    <lineage>
        <taxon>Bacteria</taxon>
        <taxon>Bacillati</taxon>
        <taxon>Bacillota</taxon>
        <taxon>Bacilli</taxon>
        <taxon>Lactobacillales</taxon>
        <taxon>Enterococcaceae</taxon>
        <taxon>Enterococcus</taxon>
    </lineage>
</organism>
<dbReference type="InterPro" id="IPR036390">
    <property type="entry name" value="WH_DNA-bd_sf"/>
</dbReference>
<dbReference type="STRING" id="888064.HMPREF9088_0313"/>
<dbReference type="GO" id="GO:0003700">
    <property type="term" value="F:DNA-binding transcription factor activity"/>
    <property type="evidence" value="ECO:0007669"/>
    <property type="project" value="InterPro"/>
</dbReference>
<dbReference type="InterPro" id="IPR036388">
    <property type="entry name" value="WH-like_DNA-bd_sf"/>
</dbReference>
<dbReference type="Proteomes" id="UP000010296">
    <property type="component" value="Unassembled WGS sequence"/>
</dbReference>
<keyword evidence="4" id="KW-1185">Reference proteome</keyword>
<dbReference type="SMART" id="SM00347">
    <property type="entry name" value="HTH_MARR"/>
    <property type="match status" value="1"/>
</dbReference>
<dbReference type="GO" id="GO:0003677">
    <property type="term" value="F:DNA binding"/>
    <property type="evidence" value="ECO:0007669"/>
    <property type="project" value="UniProtKB-KW"/>
</dbReference>
<dbReference type="EMBL" id="AEPV01000011">
    <property type="protein sequence ID" value="EFU74854.1"/>
    <property type="molecule type" value="Genomic_DNA"/>
</dbReference>
<gene>
    <name evidence="3" type="primary">rmaI</name>
    <name evidence="3" type="ORF">HMPREF9088_0313</name>
</gene>
<proteinExistence type="predicted"/>
<dbReference type="InterPro" id="IPR039422">
    <property type="entry name" value="MarR/SlyA-like"/>
</dbReference>
<dbReference type="SUPFAM" id="SSF46785">
    <property type="entry name" value="Winged helix' DNA-binding domain"/>
    <property type="match status" value="1"/>
</dbReference>
<dbReference type="eggNOG" id="COG1846">
    <property type="taxonomic scope" value="Bacteria"/>
</dbReference>
<keyword evidence="1" id="KW-0238">DNA-binding</keyword>
<dbReference type="PANTHER" id="PTHR33164">
    <property type="entry name" value="TRANSCRIPTIONAL REGULATOR, MARR FAMILY"/>
    <property type="match status" value="1"/>
</dbReference>
<dbReference type="InterPro" id="IPR000835">
    <property type="entry name" value="HTH_MarR-typ"/>
</dbReference>
<protein>
    <submittedName>
        <fullName evidence="3">Transcriptional regulator, MarR family</fullName>
    </submittedName>
</protein>
<dbReference type="AlphaFoldDB" id="E6LD73"/>
<sequence length="134" mass="15328">MNFGKLIKIASIQLAREMDTFAHQYQLTGTQMSILNYLYEHSGEDISQKDLVTEFGVKGSTMSVIVHRMEERNLVTRQIVGRQKYLNLTPNAQTYITAIQNFFQKDNERLIAGFDTNELAVIAKFLQQIGGKHD</sequence>
<dbReference type="RefSeq" id="WP_007207334.1">
    <property type="nucleotide sequence ID" value="NZ_GL622241.1"/>
</dbReference>
<dbReference type="PATRIC" id="fig|888064.11.peg.872"/>
<dbReference type="Gene3D" id="1.10.10.10">
    <property type="entry name" value="Winged helix-like DNA-binding domain superfamily/Winged helix DNA-binding domain"/>
    <property type="match status" value="1"/>
</dbReference>
<accession>E6LD73</accession>
<feature type="domain" description="HTH marR-type" evidence="2">
    <location>
        <begin position="20"/>
        <end position="119"/>
    </location>
</feature>
<dbReference type="GO" id="GO:0006950">
    <property type="term" value="P:response to stress"/>
    <property type="evidence" value="ECO:0007669"/>
    <property type="project" value="TreeGrafter"/>
</dbReference>
<reference evidence="3 4" key="1">
    <citation type="submission" date="2010-12" db="EMBL/GenBank/DDBJ databases">
        <authorList>
            <person name="Muzny D."/>
            <person name="Qin X."/>
            <person name="Deng J."/>
            <person name="Jiang H."/>
            <person name="Liu Y."/>
            <person name="Qu J."/>
            <person name="Song X.-Z."/>
            <person name="Zhang L."/>
            <person name="Thornton R."/>
            <person name="Coyle M."/>
            <person name="Francisco L."/>
            <person name="Jackson L."/>
            <person name="Javaid M."/>
            <person name="Korchina V."/>
            <person name="Kovar C."/>
            <person name="Mata R."/>
            <person name="Mathew T."/>
            <person name="Ngo R."/>
            <person name="Nguyen L."/>
            <person name="Nguyen N."/>
            <person name="Okwuonu G."/>
            <person name="Ongeri F."/>
            <person name="Pham C."/>
            <person name="Simmons D."/>
            <person name="Wilczek-Boney K."/>
            <person name="Hale W."/>
            <person name="Jakkamsetti A."/>
            <person name="Pham P."/>
            <person name="Ruth R."/>
            <person name="San Lucas F."/>
            <person name="Warren J."/>
            <person name="Zhang J."/>
            <person name="Zhao Z."/>
            <person name="Zhou C."/>
            <person name="Zhu D."/>
            <person name="Lee S."/>
            <person name="Bess C."/>
            <person name="Blankenburg K."/>
            <person name="Forbes L."/>
            <person name="Fu Q."/>
            <person name="Gubbala S."/>
            <person name="Hirani K."/>
            <person name="Jayaseelan J.C."/>
            <person name="Lara F."/>
            <person name="Munidasa M."/>
            <person name="Palculict T."/>
            <person name="Patil S."/>
            <person name="Pu L.-L."/>
            <person name="Saada N."/>
            <person name="Tang L."/>
            <person name="Weissenberger G."/>
            <person name="Zhu Y."/>
            <person name="Hemphill L."/>
            <person name="Shang Y."/>
            <person name="Youmans B."/>
            <person name="Ayvaz T."/>
            <person name="Ross M."/>
            <person name="Santibanez J."/>
            <person name="Aqrawi P."/>
            <person name="Gross S."/>
            <person name="Joshi V."/>
            <person name="Fowler G."/>
            <person name="Nazareth L."/>
            <person name="Reid J."/>
            <person name="Worley K."/>
            <person name="Petrosino J."/>
            <person name="Highlander S."/>
            <person name="Gibbs R."/>
        </authorList>
    </citation>
    <scope>NUCLEOTIDE SEQUENCE [LARGE SCALE GENOMIC DNA]</scope>
    <source>
        <strain evidence="4">DSM 15952 / CCUG 50447 / LMG 22039 / TP 1.5</strain>
    </source>
</reference>
<comment type="caution">
    <text evidence="3">The sequence shown here is derived from an EMBL/GenBank/DDBJ whole genome shotgun (WGS) entry which is preliminary data.</text>
</comment>
<evidence type="ECO:0000256" key="1">
    <source>
        <dbReference type="ARBA" id="ARBA00023125"/>
    </source>
</evidence>
<evidence type="ECO:0000313" key="3">
    <source>
        <dbReference type="EMBL" id="EFU74854.1"/>
    </source>
</evidence>
<evidence type="ECO:0000313" key="4">
    <source>
        <dbReference type="Proteomes" id="UP000010296"/>
    </source>
</evidence>